<dbReference type="InterPro" id="IPR051395">
    <property type="entry name" value="Cytochrome_c_Peroxidase/MauG"/>
</dbReference>
<evidence type="ECO:0000256" key="1">
    <source>
        <dbReference type="ARBA" id="ARBA00004418"/>
    </source>
</evidence>
<comment type="caution">
    <text evidence="11">The sequence shown here is derived from an EMBL/GenBank/DDBJ whole genome shotgun (WGS) entry which is preliminary data.</text>
</comment>
<evidence type="ECO:0000256" key="6">
    <source>
        <dbReference type="ARBA" id="ARBA00023002"/>
    </source>
</evidence>
<organism evidence="11 12">
    <name type="scientific">Campylobacter pinnipediorum subsp. pinnipediorum</name>
    <dbReference type="NCBI Taxonomy" id="1660067"/>
    <lineage>
        <taxon>Bacteria</taxon>
        <taxon>Pseudomonadati</taxon>
        <taxon>Campylobacterota</taxon>
        <taxon>Epsilonproteobacteria</taxon>
        <taxon>Campylobacterales</taxon>
        <taxon>Campylobacteraceae</taxon>
        <taxon>Campylobacter</taxon>
    </lineage>
</organism>
<dbReference type="InterPro" id="IPR004852">
    <property type="entry name" value="Di-haem_cyt_c_peroxidsae"/>
</dbReference>
<evidence type="ECO:0000256" key="4">
    <source>
        <dbReference type="ARBA" id="ARBA00022729"/>
    </source>
</evidence>
<comment type="cofactor">
    <cofactor evidence="8">
        <name>heme</name>
        <dbReference type="ChEBI" id="CHEBI:30413"/>
    </cofactor>
    <text evidence="8">Binds 2 heme groups.</text>
</comment>
<dbReference type="GO" id="GO:0004130">
    <property type="term" value="F:cytochrome-c peroxidase activity"/>
    <property type="evidence" value="ECO:0007669"/>
    <property type="project" value="TreeGrafter"/>
</dbReference>
<keyword evidence="7 9" id="KW-0408">Iron</keyword>
<keyword evidence="2 8" id="KW-0349">Heme</keyword>
<dbReference type="GO" id="GO:0046872">
    <property type="term" value="F:metal ion binding"/>
    <property type="evidence" value="ECO:0007669"/>
    <property type="project" value="UniProtKB-KW"/>
</dbReference>
<dbReference type="EMBL" id="MCRK01000010">
    <property type="protein sequence ID" value="OPA81957.1"/>
    <property type="molecule type" value="Genomic_DNA"/>
</dbReference>
<dbReference type="InterPro" id="IPR036909">
    <property type="entry name" value="Cyt_c-like_dom_sf"/>
</dbReference>
<evidence type="ECO:0000256" key="2">
    <source>
        <dbReference type="ARBA" id="ARBA00022617"/>
    </source>
</evidence>
<dbReference type="PANTHER" id="PTHR30600">
    <property type="entry name" value="CYTOCHROME C PEROXIDASE-RELATED"/>
    <property type="match status" value="1"/>
</dbReference>
<evidence type="ECO:0000256" key="9">
    <source>
        <dbReference type="PIRSR" id="PIRSR000294-2"/>
    </source>
</evidence>
<dbReference type="InterPro" id="IPR026259">
    <property type="entry name" value="MauG/Cytc_peroxidase"/>
</dbReference>
<dbReference type="PIRSF" id="PIRSF000294">
    <property type="entry name" value="Cytochrome-c_peroxidase"/>
    <property type="match status" value="1"/>
</dbReference>
<name>A0AAX0LC23_9BACT</name>
<dbReference type="Gene3D" id="1.10.760.10">
    <property type="entry name" value="Cytochrome c-like domain"/>
    <property type="match status" value="2"/>
</dbReference>
<evidence type="ECO:0000256" key="8">
    <source>
        <dbReference type="PIRSR" id="PIRSR000294-1"/>
    </source>
</evidence>
<feature type="domain" description="Cytochrome c" evidence="10">
    <location>
        <begin position="177"/>
        <end position="284"/>
    </location>
</feature>
<dbReference type="RefSeq" id="WP_078415210.1">
    <property type="nucleotide sequence ID" value="NZ_CP012546.1"/>
</dbReference>
<dbReference type="SUPFAM" id="SSF46626">
    <property type="entry name" value="Cytochrome c"/>
    <property type="match status" value="2"/>
</dbReference>
<feature type="binding site" description="covalent" evidence="8">
    <location>
        <position position="194"/>
    </location>
    <ligand>
        <name>heme c</name>
        <dbReference type="ChEBI" id="CHEBI:61717"/>
        <label>2</label>
    </ligand>
</feature>
<feature type="binding site" description="axial binding residue" evidence="9">
    <location>
        <position position="195"/>
    </location>
    <ligand>
        <name>heme c</name>
        <dbReference type="ChEBI" id="CHEBI:61717"/>
        <label>2</label>
    </ligand>
    <ligandPart>
        <name>Fe</name>
        <dbReference type="ChEBI" id="CHEBI:18248"/>
    </ligandPart>
</feature>
<dbReference type="Proteomes" id="UP000189728">
    <property type="component" value="Unassembled WGS sequence"/>
</dbReference>
<dbReference type="Pfam" id="PF03150">
    <property type="entry name" value="CCP_MauG"/>
    <property type="match status" value="1"/>
</dbReference>
<keyword evidence="4" id="KW-0732">Signal</keyword>
<dbReference type="InterPro" id="IPR009056">
    <property type="entry name" value="Cyt_c-like_dom"/>
</dbReference>
<keyword evidence="5" id="KW-0574">Periplasm</keyword>
<evidence type="ECO:0000256" key="7">
    <source>
        <dbReference type="ARBA" id="ARBA00023004"/>
    </source>
</evidence>
<comment type="PTM">
    <text evidence="8">Binds 2 heme groups per subunit.</text>
</comment>
<proteinExistence type="predicted"/>
<feature type="binding site" description="covalent" evidence="8">
    <location>
        <position position="191"/>
    </location>
    <ligand>
        <name>heme c</name>
        <dbReference type="ChEBI" id="CHEBI:61717"/>
        <label>2</label>
    </ligand>
</feature>
<gene>
    <name evidence="11" type="ORF">BFG04_08310</name>
</gene>
<dbReference type="AlphaFoldDB" id="A0AAX0LC23"/>
<evidence type="ECO:0000256" key="3">
    <source>
        <dbReference type="ARBA" id="ARBA00022723"/>
    </source>
</evidence>
<feature type="binding site" description="axial binding residue" evidence="9">
    <location>
        <position position="56"/>
    </location>
    <ligand>
        <name>heme c</name>
        <dbReference type="ChEBI" id="CHEBI:61717"/>
        <label>1</label>
    </ligand>
    <ligandPart>
        <name>Fe</name>
        <dbReference type="ChEBI" id="CHEBI:18248"/>
    </ligandPart>
</feature>
<evidence type="ECO:0000256" key="5">
    <source>
        <dbReference type="ARBA" id="ARBA00022764"/>
    </source>
</evidence>
<dbReference type="PROSITE" id="PS51007">
    <property type="entry name" value="CYTC"/>
    <property type="match status" value="1"/>
</dbReference>
<keyword evidence="11" id="KW-0575">Peroxidase</keyword>
<reference evidence="11 12" key="1">
    <citation type="submission" date="2016-08" db="EMBL/GenBank/DDBJ databases">
        <title>Campylobacter species from sea mammals.</title>
        <authorList>
            <person name="Gilbert M.J."/>
            <person name="Byrne B.A."/>
            <person name="Zomer A.L."/>
            <person name="Wagenaar J.A."/>
        </authorList>
    </citation>
    <scope>NUCLEOTIDE SEQUENCE [LARGE SCALE GENOMIC DNA]</scope>
    <source>
        <strain evidence="11 12">1105248</strain>
    </source>
</reference>
<dbReference type="GO" id="GO:0042597">
    <property type="term" value="C:periplasmic space"/>
    <property type="evidence" value="ECO:0007669"/>
    <property type="project" value="UniProtKB-SubCell"/>
</dbReference>
<comment type="subcellular location">
    <subcellularLocation>
        <location evidence="1">Periplasm</location>
    </subcellularLocation>
</comment>
<sequence>MKKILVLFFFVGLLHADIFAPSLGILYNEAKANLGKKIFFDNRLGANENKSCETCHNLYWDFSGTIRTNLQNNKINPPSILNAALNYIFFRNGDHRNIYDQVLKSVTSRHELGVDKNEIITKISNVNEYRIAFLKIYKDGVTFENIVDVLVEFERAVLSVNSPFDRFLMGDSNALSEEEKIGFELFKNIGCVACHNGINLGGNLMQNIGAYEEIFSNMDSSRIFKEQIYKVPSLRNIARTAPYMSDGSILYLKDAITHIVNLQSTHNIDKKDVDLLYKFLLSLNGEYPRILK</sequence>
<feature type="binding site" description="covalent" evidence="8">
    <location>
        <position position="52"/>
    </location>
    <ligand>
        <name>heme c</name>
        <dbReference type="ChEBI" id="CHEBI:61717"/>
        <label>1</label>
    </ligand>
</feature>
<accession>A0AAX0LC23</accession>
<dbReference type="GO" id="GO:0009055">
    <property type="term" value="F:electron transfer activity"/>
    <property type="evidence" value="ECO:0007669"/>
    <property type="project" value="InterPro"/>
</dbReference>
<feature type="binding site" description="covalent" evidence="8">
    <location>
        <position position="55"/>
    </location>
    <ligand>
        <name>heme c</name>
        <dbReference type="ChEBI" id="CHEBI:61717"/>
        <label>1</label>
    </ligand>
</feature>
<dbReference type="PANTHER" id="PTHR30600:SF7">
    <property type="entry name" value="CYTOCHROME C PEROXIDASE-RELATED"/>
    <property type="match status" value="1"/>
</dbReference>
<protein>
    <submittedName>
        <fullName evidence="11">Cytochrome-c peroxidase</fullName>
    </submittedName>
</protein>
<dbReference type="GO" id="GO:0020037">
    <property type="term" value="F:heme binding"/>
    <property type="evidence" value="ECO:0007669"/>
    <property type="project" value="InterPro"/>
</dbReference>
<evidence type="ECO:0000259" key="10">
    <source>
        <dbReference type="PROSITE" id="PS51007"/>
    </source>
</evidence>
<evidence type="ECO:0000313" key="11">
    <source>
        <dbReference type="EMBL" id="OPA81957.1"/>
    </source>
</evidence>
<keyword evidence="3 9" id="KW-0479">Metal-binding</keyword>
<keyword evidence="6" id="KW-0560">Oxidoreductase</keyword>
<evidence type="ECO:0000313" key="12">
    <source>
        <dbReference type="Proteomes" id="UP000189728"/>
    </source>
</evidence>